<organism evidence="1 2">
    <name type="scientific">Parazoarcus communis</name>
    <dbReference type="NCBI Taxonomy" id="41977"/>
    <lineage>
        <taxon>Bacteria</taxon>
        <taxon>Pseudomonadati</taxon>
        <taxon>Pseudomonadota</taxon>
        <taxon>Betaproteobacteria</taxon>
        <taxon>Rhodocyclales</taxon>
        <taxon>Zoogloeaceae</taxon>
        <taxon>Parazoarcus</taxon>
    </lineage>
</organism>
<dbReference type="KEGG" id="acom:CEW83_13200"/>
<evidence type="ECO:0000313" key="2">
    <source>
        <dbReference type="Proteomes" id="UP000244930"/>
    </source>
</evidence>
<dbReference type="Pfam" id="PF10649">
    <property type="entry name" value="DUF2478"/>
    <property type="match status" value="1"/>
</dbReference>
<dbReference type="InterPro" id="IPR018912">
    <property type="entry name" value="DUF2478"/>
</dbReference>
<evidence type="ECO:0000313" key="1">
    <source>
        <dbReference type="EMBL" id="AWI77698.1"/>
    </source>
</evidence>
<dbReference type="Proteomes" id="UP000244930">
    <property type="component" value="Chromosome"/>
</dbReference>
<protein>
    <recommendedName>
        <fullName evidence="3">Molybdenum ABC transporter ATP-binding protein</fullName>
    </recommendedName>
</protein>
<evidence type="ECO:0008006" key="3">
    <source>
        <dbReference type="Google" id="ProtNLM"/>
    </source>
</evidence>
<keyword evidence="2" id="KW-1185">Reference proteome</keyword>
<name>A0A2U8GW48_9RHOO</name>
<dbReference type="RefSeq" id="WP_108951397.1">
    <property type="nucleotide sequence ID" value="NZ_CP022187.1"/>
</dbReference>
<gene>
    <name evidence="1" type="ORF">CEW83_13200</name>
</gene>
<dbReference type="EMBL" id="CP022187">
    <property type="protein sequence ID" value="AWI77698.1"/>
    <property type="molecule type" value="Genomic_DNA"/>
</dbReference>
<accession>A0A2U8GW48</accession>
<sequence>MPALPIAAILYTPEDNIEALLVRVARTLAERGVRLGGVIQHDIATAINDPCAMELEDLRNGERFSLSQELGSGSEACRLDPAALAHASVAVRAAVDQGAQLVMINKFGAQEANGDGLRDEMGFAVVSGTPLLTAVGKRFLPEWEAFTGGDGSLLEPSFDSVIAWWDELVQSN</sequence>
<reference evidence="1 2" key="1">
    <citation type="submission" date="2017-06" db="EMBL/GenBank/DDBJ databases">
        <title>Azoarcus.</title>
        <authorList>
            <person name="Woo J.-H."/>
            <person name="Kim H.-S."/>
        </authorList>
    </citation>
    <scope>NUCLEOTIDE SEQUENCE [LARGE SCALE GENOMIC DNA]</scope>
    <source>
        <strain evidence="1 2">TSPY31</strain>
    </source>
</reference>
<proteinExistence type="predicted"/>
<dbReference type="AlphaFoldDB" id="A0A2U8GW48"/>